<gene>
    <name evidence="1" type="ORF">V6N11_018024</name>
</gene>
<evidence type="ECO:0000313" key="1">
    <source>
        <dbReference type="EMBL" id="KAK9032982.1"/>
    </source>
</evidence>
<dbReference type="EMBL" id="JBBPBN010000008">
    <property type="protein sequence ID" value="KAK9032982.1"/>
    <property type="molecule type" value="Genomic_DNA"/>
</dbReference>
<dbReference type="Proteomes" id="UP001396334">
    <property type="component" value="Unassembled WGS sequence"/>
</dbReference>
<proteinExistence type="predicted"/>
<protein>
    <recommendedName>
        <fullName evidence="3">Zinc finger GRF-type domain-containing protein</fullName>
    </recommendedName>
</protein>
<accession>A0ABR2T660</accession>
<comment type="caution">
    <text evidence="1">The sequence shown here is derived from an EMBL/GenBank/DDBJ whole genome shotgun (WGS) entry which is preliminary data.</text>
</comment>
<sequence>MCRCGFPAQLRTSWSTDNSGRSFFDCRNYDSLVMVWVRWLEFCDVLVLEFCDVNLMCYGMGMKTNCDEDVVAETSDDDDDVTQTASDDDVMGMLSVALLTCRIYSI</sequence>
<reference evidence="1 2" key="1">
    <citation type="journal article" date="2024" name="G3 (Bethesda)">
        <title>Genome assembly of Hibiscus sabdariffa L. provides insights into metabolisms of medicinal natural products.</title>
        <authorList>
            <person name="Kim T."/>
        </authorList>
    </citation>
    <scope>NUCLEOTIDE SEQUENCE [LARGE SCALE GENOMIC DNA]</scope>
    <source>
        <strain evidence="1">TK-2024</strain>
        <tissue evidence="1">Old leaves</tissue>
    </source>
</reference>
<organism evidence="1 2">
    <name type="scientific">Hibiscus sabdariffa</name>
    <name type="common">roselle</name>
    <dbReference type="NCBI Taxonomy" id="183260"/>
    <lineage>
        <taxon>Eukaryota</taxon>
        <taxon>Viridiplantae</taxon>
        <taxon>Streptophyta</taxon>
        <taxon>Embryophyta</taxon>
        <taxon>Tracheophyta</taxon>
        <taxon>Spermatophyta</taxon>
        <taxon>Magnoliopsida</taxon>
        <taxon>eudicotyledons</taxon>
        <taxon>Gunneridae</taxon>
        <taxon>Pentapetalae</taxon>
        <taxon>rosids</taxon>
        <taxon>malvids</taxon>
        <taxon>Malvales</taxon>
        <taxon>Malvaceae</taxon>
        <taxon>Malvoideae</taxon>
        <taxon>Hibiscus</taxon>
    </lineage>
</organism>
<name>A0ABR2T660_9ROSI</name>
<keyword evidence="2" id="KW-1185">Reference proteome</keyword>
<evidence type="ECO:0000313" key="2">
    <source>
        <dbReference type="Proteomes" id="UP001396334"/>
    </source>
</evidence>
<evidence type="ECO:0008006" key="3">
    <source>
        <dbReference type="Google" id="ProtNLM"/>
    </source>
</evidence>